<dbReference type="Proteomes" id="UP000756921">
    <property type="component" value="Unassembled WGS sequence"/>
</dbReference>
<dbReference type="PANTHER" id="PTHR24320:SF272">
    <property type="entry name" value="NAD(P)-BINDING ROSSMANN-FOLD SUPERFAMILY PROTEIN"/>
    <property type="match status" value="1"/>
</dbReference>
<evidence type="ECO:0000256" key="1">
    <source>
        <dbReference type="ARBA" id="ARBA00006484"/>
    </source>
</evidence>
<dbReference type="AlphaFoldDB" id="A0A9P6GS98"/>
<comment type="similarity">
    <text evidence="1">Belongs to the short-chain dehydrogenases/reductases (SDR) family.</text>
</comment>
<dbReference type="Pfam" id="PF00106">
    <property type="entry name" value="adh_short"/>
    <property type="match status" value="1"/>
</dbReference>
<dbReference type="InterPro" id="IPR036291">
    <property type="entry name" value="NAD(P)-bd_dom_sf"/>
</dbReference>
<keyword evidence="4" id="KW-1185">Reference proteome</keyword>
<dbReference type="PRINTS" id="PR00081">
    <property type="entry name" value="GDHRDH"/>
</dbReference>
<keyword evidence="2" id="KW-0560">Oxidoreductase</keyword>
<proteinExistence type="inferred from homology"/>
<evidence type="ECO:0000313" key="4">
    <source>
        <dbReference type="Proteomes" id="UP000756921"/>
    </source>
</evidence>
<dbReference type="GO" id="GO:0016491">
    <property type="term" value="F:oxidoreductase activity"/>
    <property type="evidence" value="ECO:0007669"/>
    <property type="project" value="UniProtKB-KW"/>
</dbReference>
<name>A0A9P6GS98_9PLEO</name>
<reference evidence="3" key="1">
    <citation type="journal article" date="2020" name="Mol. Plant Microbe Interact.">
        <title>Genome Sequence of the Biocontrol Agent Coniothyrium minitans strain Conio (IMI 134523).</title>
        <authorList>
            <person name="Patel D."/>
            <person name="Shittu T.A."/>
            <person name="Baroncelli R."/>
            <person name="Muthumeenakshi S."/>
            <person name="Osborne T.H."/>
            <person name="Janganan T.K."/>
            <person name="Sreenivasaprasad S."/>
        </authorList>
    </citation>
    <scope>NUCLEOTIDE SEQUENCE</scope>
    <source>
        <strain evidence="3">Conio</strain>
    </source>
</reference>
<evidence type="ECO:0000313" key="3">
    <source>
        <dbReference type="EMBL" id="KAF9740922.1"/>
    </source>
</evidence>
<dbReference type="SUPFAM" id="SSF51735">
    <property type="entry name" value="NAD(P)-binding Rossmann-fold domains"/>
    <property type="match status" value="1"/>
</dbReference>
<comment type="caution">
    <text evidence="3">The sequence shown here is derived from an EMBL/GenBank/DDBJ whole genome shotgun (WGS) entry which is preliminary data.</text>
</comment>
<dbReference type="Gene3D" id="3.40.50.720">
    <property type="entry name" value="NAD(P)-binding Rossmann-like Domain"/>
    <property type="match status" value="1"/>
</dbReference>
<sequence length="342" mass="37242">MTDYDAPEFKRYAAAHENPKGAGDSRPTALQIIKDSETEGTLTGKVVLITGCSSGIGIETARAMKATGAHVFATARDINKGKTALAHITFAVLEPGKLDLELLDLNSLASVRSFAKSFLSKTNNQLNILINNAGIMAIPEEKTEDGFEKQFGTNHLAHFLLFQLLKPALLASSTPEFHSRVVSVASLAHRYNNIDLDNIMLENGAYEPNRAYAHSKIGNIYLANEIERRYGSKGLHANSLHPGGIWTGLQDHLDTSNWKANPEVNDYMKNEAQGAATSVWAAVDKCWEGKGGKYLDNCQIAPPVSEDAGLFTTGYAAWAFDEGAAKRLWNMSNKFVGLPDDE</sequence>
<organism evidence="3 4">
    <name type="scientific">Paraphaeosphaeria minitans</name>
    <dbReference type="NCBI Taxonomy" id="565426"/>
    <lineage>
        <taxon>Eukaryota</taxon>
        <taxon>Fungi</taxon>
        <taxon>Dikarya</taxon>
        <taxon>Ascomycota</taxon>
        <taxon>Pezizomycotina</taxon>
        <taxon>Dothideomycetes</taxon>
        <taxon>Pleosporomycetidae</taxon>
        <taxon>Pleosporales</taxon>
        <taxon>Massarineae</taxon>
        <taxon>Didymosphaeriaceae</taxon>
        <taxon>Paraphaeosphaeria</taxon>
    </lineage>
</organism>
<dbReference type="InterPro" id="IPR002347">
    <property type="entry name" value="SDR_fam"/>
</dbReference>
<dbReference type="PANTHER" id="PTHR24320">
    <property type="entry name" value="RETINOL DEHYDROGENASE"/>
    <property type="match status" value="1"/>
</dbReference>
<dbReference type="OrthoDB" id="191139at2759"/>
<dbReference type="EMBL" id="WJXW01000001">
    <property type="protein sequence ID" value="KAF9740922.1"/>
    <property type="molecule type" value="Genomic_DNA"/>
</dbReference>
<gene>
    <name evidence="3" type="ORF">PMIN01_00461</name>
</gene>
<evidence type="ECO:0000256" key="2">
    <source>
        <dbReference type="ARBA" id="ARBA00023002"/>
    </source>
</evidence>
<accession>A0A9P6GS98</accession>
<protein>
    <submittedName>
        <fullName evidence="3">WW domain-containing oxidoreductase</fullName>
    </submittedName>
</protein>